<comment type="function">
    <text evidence="5">Catalyzes the interconversion of L-alanine and D-alanine. May also act on other amino acids.</text>
</comment>
<dbReference type="InterPro" id="IPR000821">
    <property type="entry name" value="Ala_racemase"/>
</dbReference>
<dbReference type="NCBIfam" id="TIGR00492">
    <property type="entry name" value="alr"/>
    <property type="match status" value="1"/>
</dbReference>
<evidence type="ECO:0000259" key="8">
    <source>
        <dbReference type="SMART" id="SM01005"/>
    </source>
</evidence>
<dbReference type="Proteomes" id="UP001184861">
    <property type="component" value="Unassembled WGS sequence"/>
</dbReference>
<dbReference type="PANTHER" id="PTHR30511">
    <property type="entry name" value="ALANINE RACEMASE"/>
    <property type="match status" value="1"/>
</dbReference>
<comment type="caution">
    <text evidence="9">The sequence shown here is derived from an EMBL/GenBank/DDBJ whole genome shotgun (WGS) entry which is preliminary data.</text>
</comment>
<dbReference type="CDD" id="cd00430">
    <property type="entry name" value="PLPDE_III_AR"/>
    <property type="match status" value="1"/>
</dbReference>
<evidence type="ECO:0000256" key="5">
    <source>
        <dbReference type="HAMAP-Rule" id="MF_01201"/>
    </source>
</evidence>
<dbReference type="HAMAP" id="MF_01201">
    <property type="entry name" value="Ala_racemase"/>
    <property type="match status" value="1"/>
</dbReference>
<accession>A0AAE3Y9Q9</accession>
<dbReference type="SMART" id="SM01005">
    <property type="entry name" value="Ala_racemase_C"/>
    <property type="match status" value="1"/>
</dbReference>
<feature type="binding site" evidence="5 7">
    <location>
        <position position="758"/>
    </location>
    <ligand>
        <name>substrate</name>
    </ligand>
</feature>
<dbReference type="InterPro" id="IPR035911">
    <property type="entry name" value="MurE/MurF_N"/>
</dbReference>
<proteinExistence type="inferred from homology"/>
<dbReference type="RefSeq" id="WP_309946127.1">
    <property type="nucleotide sequence ID" value="NZ_JAVDQY010000002.1"/>
</dbReference>
<protein>
    <recommendedName>
        <fullName evidence="5">Alanine racemase</fullName>
        <ecNumber evidence="5">5.1.1.1</ecNumber>
    </recommendedName>
</protein>
<dbReference type="AlphaFoldDB" id="A0AAE3Y9Q9"/>
<dbReference type="InterPro" id="IPR029066">
    <property type="entry name" value="PLP-binding_barrel"/>
</dbReference>
<gene>
    <name evidence="9" type="ORF">J2787_002012</name>
</gene>
<evidence type="ECO:0000256" key="3">
    <source>
        <dbReference type="ARBA" id="ARBA00022898"/>
    </source>
</evidence>
<evidence type="ECO:0000256" key="6">
    <source>
        <dbReference type="PIRSR" id="PIRSR600821-50"/>
    </source>
</evidence>
<dbReference type="FunFam" id="3.20.20.10:FF:000002">
    <property type="entry name" value="Alanine racemase"/>
    <property type="match status" value="1"/>
</dbReference>
<feature type="binding site" evidence="5 7">
    <location>
        <position position="582"/>
    </location>
    <ligand>
        <name>substrate</name>
    </ligand>
</feature>
<keyword evidence="4 5" id="KW-0413">Isomerase</keyword>
<dbReference type="SUPFAM" id="SSF63418">
    <property type="entry name" value="MurE/MurF N-terminal domain"/>
    <property type="match status" value="1"/>
</dbReference>
<comment type="pathway">
    <text evidence="5">Amino-acid biosynthesis; D-alanine biosynthesis; D-alanine from L-alanine: step 1/1.</text>
</comment>
<dbReference type="Gene3D" id="2.40.37.10">
    <property type="entry name" value="Lyase, Ornithine Decarboxylase, Chain A, domain 1"/>
    <property type="match status" value="1"/>
</dbReference>
<dbReference type="Gene3D" id="3.90.190.20">
    <property type="entry name" value="Mur ligase, C-terminal domain"/>
    <property type="match status" value="1"/>
</dbReference>
<feature type="modified residue" description="N6-(pyridoxal phosphate)lysine" evidence="5 6">
    <location>
        <position position="483"/>
    </location>
</feature>
<dbReference type="Gene3D" id="3.20.20.10">
    <property type="entry name" value="Alanine racemase"/>
    <property type="match status" value="1"/>
</dbReference>
<dbReference type="Pfam" id="PF01168">
    <property type="entry name" value="Ala_racemase_N"/>
    <property type="match status" value="1"/>
</dbReference>
<evidence type="ECO:0000313" key="10">
    <source>
        <dbReference type="Proteomes" id="UP001184861"/>
    </source>
</evidence>
<dbReference type="InterPro" id="IPR036565">
    <property type="entry name" value="Mur-like_cat_sf"/>
</dbReference>
<feature type="active site" description="Proton acceptor; specific for L-alanine" evidence="5">
    <location>
        <position position="709"/>
    </location>
</feature>
<dbReference type="PANTHER" id="PTHR30511:SF0">
    <property type="entry name" value="ALANINE RACEMASE, CATABOLIC-RELATED"/>
    <property type="match status" value="1"/>
</dbReference>
<dbReference type="EMBL" id="JAVDQY010000002">
    <property type="protein sequence ID" value="MDR6526632.1"/>
    <property type="molecule type" value="Genomic_DNA"/>
</dbReference>
<dbReference type="InterPro" id="IPR013221">
    <property type="entry name" value="Mur_ligase_cen"/>
</dbReference>
<dbReference type="Gene3D" id="3.40.1390.10">
    <property type="entry name" value="MurE/MurF, N-terminal domain"/>
    <property type="match status" value="1"/>
</dbReference>
<dbReference type="InterPro" id="IPR004101">
    <property type="entry name" value="Mur_ligase_C"/>
</dbReference>
<comment type="catalytic activity">
    <reaction evidence="1 5">
        <text>L-alanine = D-alanine</text>
        <dbReference type="Rhea" id="RHEA:20249"/>
        <dbReference type="ChEBI" id="CHEBI:57416"/>
        <dbReference type="ChEBI" id="CHEBI:57972"/>
        <dbReference type="EC" id="5.1.1.1"/>
    </reaction>
</comment>
<sequence>MNYTVQQIAAITNAQVIGDGDLMIKNIAFDSRIIYSTKNTAFIAINTHKNSGEKFIESAIDRGIQVIISEHQYPQFENITWIIVENSVDFLQKLAKYHFEHSHLQSIGITGSNGKTILKEWLYQCLWNEFPTVKSPKSFNSQIGLPLSLLQINTSHTLGIFEVGISQPDEMENLENIFHPQIGLLTHIGTAHAANFSSEEELIDEKIKLFKDSQVIIYNGDHSLVSKKIKDLYSDKKLISYGLKKENQVFIKNNISKGENIIVEYFGQEISFPAHQRDEATLTNALALITVLKELHIENQKIVEKINTLKAVEMRLEAIEGIKGNIVINDSFNLDLDSLKTALQFLKEYNKPKKSLVLTDIVGVNTNSQELYEEVSELVNEQHFDSVFLIGDEISKFSELFKSKTYTFIDTKELIESKHLTELENQIILLKGARKFEIERLKDILELRKHDTVLEINLNAILHNINYHKSLLKPGTKMMAMVKANAYGLGSYEISEFLQHHHIDYLGVAFADEGAELRKKGITTPIVVMNPEQHSYQTIIDYNLEPEIYSFRVLDLFYEAVQKSGYDQKYPIHIKLETGMHRLGFKDFELDQLSETLDHKNLKVQSMFSHLSSSDVPEEKEFTLNQLETFEKNSNYLIEKLGYTPIRHILNSSGITSYTNYQYNMVRIGIGMLGESPSSEIQKQLQSVVSFKTVISQISLVEDGESVGYSRKYKTDHQTRIATIPVGYADGIPRLIGNQIGKLGVHKTLAPIVGNICMDMMMLNIDNIPNVKEGDTVTIFNAYPSLKEFAAYCKTITYEVLTSISPRVKRIYIKD</sequence>
<feature type="domain" description="Alanine racemase C-terminal" evidence="8">
    <location>
        <begin position="688"/>
        <end position="813"/>
    </location>
</feature>
<dbReference type="EC" id="5.1.1.1" evidence="5"/>
<dbReference type="GO" id="GO:0005524">
    <property type="term" value="F:ATP binding"/>
    <property type="evidence" value="ECO:0007669"/>
    <property type="project" value="InterPro"/>
</dbReference>
<evidence type="ECO:0000256" key="7">
    <source>
        <dbReference type="PIRSR" id="PIRSR600821-52"/>
    </source>
</evidence>
<dbReference type="PRINTS" id="PR00992">
    <property type="entry name" value="ALARACEMASE"/>
</dbReference>
<dbReference type="SUPFAM" id="SSF53623">
    <property type="entry name" value="MurD-like peptide ligases, catalytic domain"/>
    <property type="match status" value="1"/>
</dbReference>
<organism evidence="9 10">
    <name type="scientific">Chryseobacterium rhizosphaerae</name>
    <dbReference type="NCBI Taxonomy" id="395937"/>
    <lineage>
        <taxon>Bacteria</taxon>
        <taxon>Pseudomonadati</taxon>
        <taxon>Bacteroidota</taxon>
        <taxon>Flavobacteriia</taxon>
        <taxon>Flavobacteriales</taxon>
        <taxon>Weeksellaceae</taxon>
        <taxon>Chryseobacterium group</taxon>
        <taxon>Chryseobacterium</taxon>
    </lineage>
</organism>
<dbReference type="GO" id="GO:0030170">
    <property type="term" value="F:pyridoxal phosphate binding"/>
    <property type="evidence" value="ECO:0007669"/>
    <property type="project" value="UniProtKB-UniRule"/>
</dbReference>
<dbReference type="InterPro" id="IPR011079">
    <property type="entry name" value="Ala_racemase_C"/>
</dbReference>
<dbReference type="NCBIfam" id="NF008897">
    <property type="entry name" value="PRK11930.1"/>
    <property type="match status" value="1"/>
</dbReference>
<name>A0AAE3Y9Q9_9FLAO</name>
<evidence type="ECO:0000313" key="9">
    <source>
        <dbReference type="EMBL" id="MDR6526632.1"/>
    </source>
</evidence>
<dbReference type="InterPro" id="IPR001608">
    <property type="entry name" value="Ala_racemase_N"/>
</dbReference>
<dbReference type="GO" id="GO:0005829">
    <property type="term" value="C:cytosol"/>
    <property type="evidence" value="ECO:0007669"/>
    <property type="project" value="TreeGrafter"/>
</dbReference>
<evidence type="ECO:0000256" key="1">
    <source>
        <dbReference type="ARBA" id="ARBA00000316"/>
    </source>
</evidence>
<dbReference type="GO" id="GO:0008784">
    <property type="term" value="F:alanine racemase activity"/>
    <property type="evidence" value="ECO:0007669"/>
    <property type="project" value="UniProtKB-UniRule"/>
</dbReference>
<dbReference type="Pfam" id="PF08245">
    <property type="entry name" value="Mur_ligase_M"/>
    <property type="match status" value="1"/>
</dbReference>
<dbReference type="InterPro" id="IPR036615">
    <property type="entry name" value="Mur_ligase_C_dom_sf"/>
</dbReference>
<comment type="similarity">
    <text evidence="5">Belongs to the alanine racemase family.</text>
</comment>
<comment type="cofactor">
    <cofactor evidence="2 5 6">
        <name>pyridoxal 5'-phosphate</name>
        <dbReference type="ChEBI" id="CHEBI:597326"/>
    </cofactor>
</comment>
<dbReference type="Pfam" id="PF00842">
    <property type="entry name" value="Ala_racemase_C"/>
    <property type="match status" value="1"/>
</dbReference>
<evidence type="ECO:0000256" key="2">
    <source>
        <dbReference type="ARBA" id="ARBA00001933"/>
    </source>
</evidence>
<dbReference type="Pfam" id="PF02875">
    <property type="entry name" value="Mur_ligase_C"/>
    <property type="match status" value="1"/>
</dbReference>
<dbReference type="GO" id="GO:0016881">
    <property type="term" value="F:acid-amino acid ligase activity"/>
    <property type="evidence" value="ECO:0007669"/>
    <property type="project" value="InterPro"/>
</dbReference>
<reference evidence="9" key="1">
    <citation type="submission" date="2023-07" db="EMBL/GenBank/DDBJ databases">
        <title>Sorghum-associated microbial communities from plants grown in Nebraska, USA.</title>
        <authorList>
            <person name="Schachtman D."/>
        </authorList>
    </citation>
    <scope>NUCLEOTIDE SEQUENCE</scope>
    <source>
        <strain evidence="9">DS2360</strain>
    </source>
</reference>
<keyword evidence="3 5" id="KW-0663">Pyridoxal phosphate</keyword>
<dbReference type="GO" id="GO:0030632">
    <property type="term" value="P:D-alanine biosynthetic process"/>
    <property type="evidence" value="ECO:0007669"/>
    <property type="project" value="UniProtKB-UniRule"/>
</dbReference>
<dbReference type="SUPFAM" id="SSF50621">
    <property type="entry name" value="Alanine racemase C-terminal domain-like"/>
    <property type="match status" value="1"/>
</dbReference>
<feature type="active site" description="Proton acceptor; specific for D-alanine" evidence="5">
    <location>
        <position position="483"/>
    </location>
</feature>
<dbReference type="SUPFAM" id="SSF53244">
    <property type="entry name" value="MurD-like peptide ligases, peptide-binding domain"/>
    <property type="match status" value="1"/>
</dbReference>
<evidence type="ECO:0000256" key="4">
    <source>
        <dbReference type="ARBA" id="ARBA00023235"/>
    </source>
</evidence>
<dbReference type="InterPro" id="IPR009006">
    <property type="entry name" value="Ala_racemase/Decarboxylase_C"/>
</dbReference>
<dbReference type="Gene3D" id="3.40.1190.10">
    <property type="entry name" value="Mur-like, catalytic domain"/>
    <property type="match status" value="1"/>
</dbReference>
<dbReference type="SUPFAM" id="SSF51419">
    <property type="entry name" value="PLP-binding barrel"/>
    <property type="match status" value="1"/>
</dbReference>